<reference evidence="2" key="1">
    <citation type="journal article" date="2022" name="bioRxiv">
        <title>Sequencing and chromosome-scale assembly of the giantPleurodeles waltlgenome.</title>
        <authorList>
            <person name="Brown T."/>
            <person name="Elewa A."/>
            <person name="Iarovenko S."/>
            <person name="Subramanian E."/>
            <person name="Araus A.J."/>
            <person name="Petzold A."/>
            <person name="Susuki M."/>
            <person name="Suzuki K.-i.T."/>
            <person name="Hayashi T."/>
            <person name="Toyoda A."/>
            <person name="Oliveira C."/>
            <person name="Osipova E."/>
            <person name="Leigh N.D."/>
            <person name="Simon A."/>
            <person name="Yun M.H."/>
        </authorList>
    </citation>
    <scope>NUCLEOTIDE SEQUENCE</scope>
    <source>
        <strain evidence="2">20211129_DDA</strain>
        <tissue evidence="2">Liver</tissue>
    </source>
</reference>
<feature type="region of interest" description="Disordered" evidence="1">
    <location>
        <begin position="82"/>
        <end position="122"/>
    </location>
</feature>
<protein>
    <submittedName>
        <fullName evidence="2">Uncharacterized protein</fullName>
    </submittedName>
</protein>
<dbReference type="EMBL" id="JANPWB010000010">
    <property type="protein sequence ID" value="KAJ1141852.1"/>
    <property type="molecule type" value="Genomic_DNA"/>
</dbReference>
<dbReference type="Proteomes" id="UP001066276">
    <property type="component" value="Chromosome 6"/>
</dbReference>
<organism evidence="2 3">
    <name type="scientific">Pleurodeles waltl</name>
    <name type="common">Iberian ribbed newt</name>
    <dbReference type="NCBI Taxonomy" id="8319"/>
    <lineage>
        <taxon>Eukaryota</taxon>
        <taxon>Metazoa</taxon>
        <taxon>Chordata</taxon>
        <taxon>Craniata</taxon>
        <taxon>Vertebrata</taxon>
        <taxon>Euteleostomi</taxon>
        <taxon>Amphibia</taxon>
        <taxon>Batrachia</taxon>
        <taxon>Caudata</taxon>
        <taxon>Salamandroidea</taxon>
        <taxon>Salamandridae</taxon>
        <taxon>Pleurodelinae</taxon>
        <taxon>Pleurodeles</taxon>
    </lineage>
</organism>
<sequence>MPRLRISGASEPGGGPQALHISSLFLRVLVPYPHRLGGLPIYPAGPTVAPHTHAIRRSCWLATSRGCRGVWDTSLVTADYPQRAGQRRQPTFPLTGIPSYSTYNTRSADTERDFHQRVHPAK</sequence>
<name>A0AAV7QMS1_PLEWA</name>
<proteinExistence type="predicted"/>
<keyword evidence="3" id="KW-1185">Reference proteome</keyword>
<dbReference type="AlphaFoldDB" id="A0AAV7QMS1"/>
<comment type="caution">
    <text evidence="2">The sequence shown here is derived from an EMBL/GenBank/DDBJ whole genome shotgun (WGS) entry which is preliminary data.</text>
</comment>
<accession>A0AAV7QMS1</accession>
<evidence type="ECO:0000256" key="1">
    <source>
        <dbReference type="SAM" id="MobiDB-lite"/>
    </source>
</evidence>
<evidence type="ECO:0000313" key="3">
    <source>
        <dbReference type="Proteomes" id="UP001066276"/>
    </source>
</evidence>
<gene>
    <name evidence="2" type="ORF">NDU88_008180</name>
</gene>
<evidence type="ECO:0000313" key="2">
    <source>
        <dbReference type="EMBL" id="KAJ1141852.1"/>
    </source>
</evidence>
<feature type="compositionally biased region" description="Polar residues" evidence="1">
    <location>
        <begin position="98"/>
        <end position="107"/>
    </location>
</feature>